<keyword evidence="2" id="KW-0732">Signal</keyword>
<keyword evidence="5" id="KW-1185">Reference proteome</keyword>
<reference evidence="5" key="1">
    <citation type="submission" date="2017-03" db="EMBL/GenBank/DDBJ databases">
        <title>FDA dAtabase for Regulatory Grade micrObial Sequences (FDA-ARGOS): Supporting development and validation of Infectious Disease Dx tests.</title>
        <authorList>
            <person name="Campos J."/>
            <person name="Goldberg B."/>
            <person name="Tallon L."/>
            <person name="Sadzewicz L."/>
            <person name="Sengamalay N."/>
            <person name="Ott S."/>
            <person name="Godinez A."/>
            <person name="Nagaraj S."/>
            <person name="Vyas G."/>
            <person name="Aluvathingal J."/>
            <person name="Nadendla S."/>
            <person name="Geyer C."/>
            <person name="Nandy P."/>
            <person name="Hobson J."/>
            <person name="Sichtig H."/>
        </authorList>
    </citation>
    <scope>NUCLEOTIDE SEQUENCE [LARGE SCALE GENOMIC DNA]</scope>
    <source>
        <strain evidence="5">FDAARGOS_260</strain>
    </source>
</reference>
<evidence type="ECO:0000313" key="6">
    <source>
        <dbReference type="Proteomes" id="UP001240589"/>
    </source>
</evidence>
<evidence type="ECO:0000313" key="4">
    <source>
        <dbReference type="EMBL" id="MDK8362745.1"/>
    </source>
</evidence>
<evidence type="ECO:0000256" key="1">
    <source>
        <dbReference type="SAM" id="MobiDB-lite"/>
    </source>
</evidence>
<dbReference type="Proteomes" id="UP000191272">
    <property type="component" value="Chromosome"/>
</dbReference>
<reference evidence="4" key="3">
    <citation type="submission" date="2023-05" db="EMBL/GenBank/DDBJ databases">
        <title>Genomic Catalog of Human Bladder Bacteria.</title>
        <authorList>
            <person name="Du J."/>
        </authorList>
    </citation>
    <scope>NUCLEOTIDE SEQUENCE</scope>
    <source>
        <strain evidence="4">UMB7974B</strain>
    </source>
</reference>
<feature type="chain" id="PRO_5043521319" description="Integral membrane protein" evidence="2">
    <location>
        <begin position="22"/>
        <end position="182"/>
    </location>
</feature>
<feature type="region of interest" description="Disordered" evidence="1">
    <location>
        <begin position="143"/>
        <end position="182"/>
    </location>
</feature>
<feature type="signal peptide" evidence="2">
    <location>
        <begin position="1"/>
        <end position="21"/>
    </location>
</feature>
<feature type="compositionally biased region" description="Basic and acidic residues" evidence="1">
    <location>
        <begin position="167"/>
        <end position="182"/>
    </location>
</feature>
<dbReference type="AlphaFoldDB" id="A0AAW6ZGQ9"/>
<gene>
    <name evidence="3" type="ORF">A6J88_12365</name>
    <name evidence="4" type="ORF">QP792_11250</name>
</gene>
<evidence type="ECO:0000313" key="3">
    <source>
        <dbReference type="EMBL" id="ARC51890.1"/>
    </source>
</evidence>
<proteinExistence type="predicted"/>
<dbReference type="EMBL" id="CP020452">
    <property type="protein sequence ID" value="ARC51890.1"/>
    <property type="molecule type" value="Genomic_DNA"/>
</dbReference>
<reference evidence="3" key="2">
    <citation type="submission" date="2017-12" db="EMBL/GenBank/DDBJ databases">
        <title>FDA dAtabase for Regulatory Grade micrObial Sequences (FDA-ARGOS): Supporting development and validation of Infectious Disease Dx tests.</title>
        <authorList>
            <person name="Campos J."/>
            <person name="Goldberg B."/>
            <person name="Tallon L."/>
            <person name="Sadzewicz L."/>
            <person name="Sengamalay N."/>
            <person name="Ott S."/>
            <person name="Godinez A."/>
            <person name="Nagaraj S."/>
            <person name="Vyas G."/>
            <person name="Aluvathingal J."/>
            <person name="Nadendla S."/>
            <person name="Geyer C."/>
            <person name="Nandy P."/>
            <person name="Hobson J."/>
            <person name="Sichtig H."/>
        </authorList>
    </citation>
    <scope>NUCLEOTIDE SEQUENCE</scope>
    <source>
        <strain evidence="3">FDAARGOS_260</strain>
    </source>
</reference>
<protein>
    <recommendedName>
        <fullName evidence="7">Integral membrane protein</fullName>
    </recommendedName>
</protein>
<accession>A0AAW6ZGQ9</accession>
<dbReference type="Proteomes" id="UP001240589">
    <property type="component" value="Unassembled WGS sequence"/>
</dbReference>
<evidence type="ECO:0000313" key="5">
    <source>
        <dbReference type="Proteomes" id="UP000191272"/>
    </source>
</evidence>
<dbReference type="RefSeq" id="WP_080614348.1">
    <property type="nucleotide sequence ID" value="NZ_CP020452.2"/>
</dbReference>
<evidence type="ECO:0008006" key="7">
    <source>
        <dbReference type="Google" id="ProtNLM"/>
    </source>
</evidence>
<organism evidence="4 6">
    <name type="scientific">Neisseria mucosa</name>
    <dbReference type="NCBI Taxonomy" id="488"/>
    <lineage>
        <taxon>Bacteria</taxon>
        <taxon>Pseudomonadati</taxon>
        <taxon>Pseudomonadota</taxon>
        <taxon>Betaproteobacteria</taxon>
        <taxon>Neisseriales</taxon>
        <taxon>Neisseriaceae</taxon>
        <taxon>Neisseria</taxon>
    </lineage>
</organism>
<name>A0AAW6ZGQ9_NEIMU</name>
<sequence length="182" mass="19596">MKKQITAAMMILTMIAAPAMANSMDNQAFENQVFHTQADTPMQLAELSQKEMKETEGAFLPLAILGGAAIGMWTQHAISYATTGKPASVKDVAIAGGLGAIPGGVGAAGKVVSFAKYGREIKIGNNMRIAPFGNRTGHPIGKFPHYHRRVTDNTGKTLPGQGIGRHRSWESKSTDRSWKNRF</sequence>
<dbReference type="EMBL" id="JASPBL010000082">
    <property type="protein sequence ID" value="MDK8362745.1"/>
    <property type="molecule type" value="Genomic_DNA"/>
</dbReference>
<evidence type="ECO:0000256" key="2">
    <source>
        <dbReference type="SAM" id="SignalP"/>
    </source>
</evidence>